<name>A0ABV4I749_9ACTN</name>
<dbReference type="SUPFAM" id="SSF46689">
    <property type="entry name" value="Homeodomain-like"/>
    <property type="match status" value="1"/>
</dbReference>
<dbReference type="EMBL" id="JBGGTQ010000006">
    <property type="protein sequence ID" value="MEZ0493434.1"/>
    <property type="molecule type" value="Genomic_DNA"/>
</dbReference>
<dbReference type="RefSeq" id="WP_370719677.1">
    <property type="nucleotide sequence ID" value="NZ_JBGGTQ010000006.1"/>
</dbReference>
<evidence type="ECO:0000256" key="4">
    <source>
        <dbReference type="PROSITE-ProRule" id="PRU00335"/>
    </source>
</evidence>
<evidence type="ECO:0000313" key="6">
    <source>
        <dbReference type="EMBL" id="MEZ0493434.1"/>
    </source>
</evidence>
<dbReference type="Proteomes" id="UP001566476">
    <property type="component" value="Unassembled WGS sequence"/>
</dbReference>
<evidence type="ECO:0000259" key="5">
    <source>
        <dbReference type="PROSITE" id="PS50977"/>
    </source>
</evidence>
<dbReference type="InterPro" id="IPR001647">
    <property type="entry name" value="HTH_TetR"/>
</dbReference>
<dbReference type="InterPro" id="IPR009057">
    <property type="entry name" value="Homeodomain-like_sf"/>
</dbReference>
<dbReference type="Pfam" id="PF00440">
    <property type="entry name" value="TetR_N"/>
    <property type="match status" value="1"/>
</dbReference>
<dbReference type="InterPro" id="IPR050109">
    <property type="entry name" value="HTH-type_TetR-like_transc_reg"/>
</dbReference>
<protein>
    <submittedName>
        <fullName evidence="6">TetR/AcrR family transcriptional regulator</fullName>
    </submittedName>
</protein>
<keyword evidence="7" id="KW-1185">Reference proteome</keyword>
<dbReference type="PANTHER" id="PTHR30055:SF238">
    <property type="entry name" value="MYCOFACTOCIN BIOSYNTHESIS TRANSCRIPTIONAL REGULATOR MFTR-RELATED"/>
    <property type="match status" value="1"/>
</dbReference>
<keyword evidence="1" id="KW-0805">Transcription regulation</keyword>
<gene>
    <name evidence="6" type="ORF">AB2L28_14435</name>
</gene>
<dbReference type="PROSITE" id="PS50977">
    <property type="entry name" value="HTH_TETR_2"/>
    <property type="match status" value="1"/>
</dbReference>
<feature type="domain" description="HTH tetR-type" evidence="5">
    <location>
        <begin position="6"/>
        <end position="66"/>
    </location>
</feature>
<organism evidence="6 7">
    <name type="scientific">Kineococcus mangrovi</name>
    <dbReference type="NCBI Taxonomy" id="1660183"/>
    <lineage>
        <taxon>Bacteria</taxon>
        <taxon>Bacillati</taxon>
        <taxon>Actinomycetota</taxon>
        <taxon>Actinomycetes</taxon>
        <taxon>Kineosporiales</taxon>
        <taxon>Kineosporiaceae</taxon>
        <taxon>Kineococcus</taxon>
    </lineage>
</organism>
<reference evidence="6 7" key="1">
    <citation type="submission" date="2024-07" db="EMBL/GenBank/DDBJ databases">
        <authorList>
            <person name="Thanompreechachai J."/>
            <person name="Duangmal K."/>
        </authorList>
    </citation>
    <scope>NUCLEOTIDE SEQUENCE [LARGE SCALE GENOMIC DNA]</scope>
    <source>
        <strain evidence="6 7">TBRC 1896</strain>
    </source>
</reference>
<keyword evidence="2 4" id="KW-0238">DNA-binding</keyword>
<sequence length="205" mass="22176">MARWEPDARGRLLRTAVDLFCEQGYEATTTAQIAERAGLTKTTLFRLFPDKREILFQGQDALIDLAVDAVHRAPVDSPAIGAVGAAIAAMTDAHLPDHASSRRLAGLIAASPELRERAAFKRSSITAALATALLEHLGSPRRAGLVADIGVRAYYDGFDAWIAADDERSLTEVTLDELANCEADLREIIARSERVPFLSEPDAGH</sequence>
<evidence type="ECO:0000256" key="2">
    <source>
        <dbReference type="ARBA" id="ARBA00023125"/>
    </source>
</evidence>
<evidence type="ECO:0000256" key="3">
    <source>
        <dbReference type="ARBA" id="ARBA00023163"/>
    </source>
</evidence>
<comment type="caution">
    <text evidence="6">The sequence shown here is derived from an EMBL/GenBank/DDBJ whole genome shotgun (WGS) entry which is preliminary data.</text>
</comment>
<dbReference type="PANTHER" id="PTHR30055">
    <property type="entry name" value="HTH-TYPE TRANSCRIPTIONAL REGULATOR RUTR"/>
    <property type="match status" value="1"/>
</dbReference>
<accession>A0ABV4I749</accession>
<dbReference type="Gene3D" id="1.10.357.10">
    <property type="entry name" value="Tetracycline Repressor, domain 2"/>
    <property type="match status" value="1"/>
</dbReference>
<feature type="DNA-binding region" description="H-T-H motif" evidence="4">
    <location>
        <begin position="29"/>
        <end position="48"/>
    </location>
</feature>
<dbReference type="PRINTS" id="PR00455">
    <property type="entry name" value="HTHTETR"/>
</dbReference>
<evidence type="ECO:0000313" key="7">
    <source>
        <dbReference type="Proteomes" id="UP001566476"/>
    </source>
</evidence>
<keyword evidence="3" id="KW-0804">Transcription</keyword>
<evidence type="ECO:0000256" key="1">
    <source>
        <dbReference type="ARBA" id="ARBA00023015"/>
    </source>
</evidence>
<proteinExistence type="predicted"/>